<dbReference type="PANTHER" id="PTHR14969:SF13">
    <property type="entry name" value="AT30094P"/>
    <property type="match status" value="1"/>
</dbReference>
<dbReference type="RefSeq" id="WP_323467248.1">
    <property type="nucleotide sequence ID" value="NZ_CP144224.1"/>
</dbReference>
<dbReference type="PANTHER" id="PTHR14969">
    <property type="entry name" value="SPHINGOSINE-1-PHOSPHATE PHOSPHOHYDROLASE"/>
    <property type="match status" value="1"/>
</dbReference>
<dbReference type="SMART" id="SM00014">
    <property type="entry name" value="acidPPc"/>
    <property type="match status" value="1"/>
</dbReference>
<proteinExistence type="predicted"/>
<dbReference type="Pfam" id="PF01569">
    <property type="entry name" value="PAP2"/>
    <property type="match status" value="1"/>
</dbReference>
<dbReference type="SUPFAM" id="SSF48317">
    <property type="entry name" value="Acid phosphatase/Vanadium-dependent haloperoxidase"/>
    <property type="match status" value="1"/>
</dbReference>
<evidence type="ECO:0000256" key="1">
    <source>
        <dbReference type="SAM" id="Phobius"/>
    </source>
</evidence>
<feature type="transmembrane region" description="Helical" evidence="1">
    <location>
        <begin position="145"/>
        <end position="163"/>
    </location>
</feature>
<keyword evidence="1" id="KW-1133">Transmembrane helix</keyword>
<name>A0AAJ2NQ24_ALKPS</name>
<sequence length="182" mass="20164">MDVVWFEAVNGLAKKSSIADAVMMFISSYGIYLMIGIILSFWLKKKTRRYALLFTIAVLAGLGMNRVLKIIIDRPRPFIASSDVHLLIERGASPSFPSDQALIAGIFVAAIWLITVKAWRYAALAFGGVVLLSRVFVGHHYPADVLVGFVLGSLLTYVFFMILRRIQSPAKIDTEQSLATKP</sequence>
<protein>
    <submittedName>
        <fullName evidence="3">Phosphatase PAP2 family protein</fullName>
    </submittedName>
</protein>
<dbReference type="AlphaFoldDB" id="A0AAJ2NQ24"/>
<reference evidence="3" key="1">
    <citation type="submission" date="2023-10" db="EMBL/GenBank/DDBJ databases">
        <title>Screening of Alkalihalophilus pseudofirmusBZ-TG-HK211 and Its Alleviation of Salt Stress on Rapeseed Growth.</title>
        <authorList>
            <person name="Zhao B."/>
            <person name="Guo T."/>
        </authorList>
    </citation>
    <scope>NUCLEOTIDE SEQUENCE</scope>
    <source>
        <strain evidence="3">BZ-TG-HK211</strain>
    </source>
</reference>
<organism evidence="3 4">
    <name type="scientific">Alkalihalophilus pseudofirmus</name>
    <name type="common">Bacillus pseudofirmus</name>
    <dbReference type="NCBI Taxonomy" id="79885"/>
    <lineage>
        <taxon>Bacteria</taxon>
        <taxon>Bacillati</taxon>
        <taxon>Bacillota</taxon>
        <taxon>Bacilli</taxon>
        <taxon>Bacillales</taxon>
        <taxon>Bacillaceae</taxon>
        <taxon>Alkalihalophilus</taxon>
    </lineage>
</organism>
<dbReference type="Gene3D" id="1.20.144.10">
    <property type="entry name" value="Phosphatidic acid phosphatase type 2/haloperoxidase"/>
    <property type="match status" value="2"/>
</dbReference>
<dbReference type="Proteomes" id="UP001285636">
    <property type="component" value="Unassembled WGS sequence"/>
</dbReference>
<dbReference type="EMBL" id="JAWJAY010000003">
    <property type="protein sequence ID" value="MDV2886519.1"/>
    <property type="molecule type" value="Genomic_DNA"/>
</dbReference>
<dbReference type="InterPro" id="IPR000326">
    <property type="entry name" value="PAP2/HPO"/>
</dbReference>
<accession>A0AAJ2NQ24</accession>
<evidence type="ECO:0000259" key="2">
    <source>
        <dbReference type="SMART" id="SM00014"/>
    </source>
</evidence>
<gene>
    <name evidence="3" type="ORF">RYX45_15110</name>
</gene>
<feature type="domain" description="Phosphatidic acid phosphatase type 2/haloperoxidase" evidence="2">
    <location>
        <begin position="51"/>
        <end position="160"/>
    </location>
</feature>
<feature type="transmembrane region" description="Helical" evidence="1">
    <location>
        <begin position="121"/>
        <end position="139"/>
    </location>
</feature>
<feature type="transmembrane region" description="Helical" evidence="1">
    <location>
        <begin position="50"/>
        <end position="72"/>
    </location>
</feature>
<evidence type="ECO:0000313" key="4">
    <source>
        <dbReference type="Proteomes" id="UP001285636"/>
    </source>
</evidence>
<comment type="caution">
    <text evidence="3">The sequence shown here is derived from an EMBL/GenBank/DDBJ whole genome shotgun (WGS) entry which is preliminary data.</text>
</comment>
<keyword evidence="1" id="KW-0812">Transmembrane</keyword>
<feature type="transmembrane region" description="Helical" evidence="1">
    <location>
        <begin position="92"/>
        <end position="114"/>
    </location>
</feature>
<keyword evidence="1" id="KW-0472">Membrane</keyword>
<dbReference type="InterPro" id="IPR036938">
    <property type="entry name" value="PAP2/HPO_sf"/>
</dbReference>
<evidence type="ECO:0000313" key="3">
    <source>
        <dbReference type="EMBL" id="MDV2886519.1"/>
    </source>
</evidence>
<feature type="transmembrane region" description="Helical" evidence="1">
    <location>
        <begin position="22"/>
        <end position="43"/>
    </location>
</feature>